<evidence type="ECO:0000256" key="1">
    <source>
        <dbReference type="ARBA" id="ARBA00003283"/>
    </source>
</evidence>
<evidence type="ECO:0000256" key="6">
    <source>
        <dbReference type="PROSITE-ProRule" id="PRU01248"/>
    </source>
</evidence>
<dbReference type="PANTHER" id="PTHR30349">
    <property type="entry name" value="PHAGE INTEGRASE-RELATED"/>
    <property type="match status" value="1"/>
</dbReference>
<reference evidence="10 11" key="1">
    <citation type="submission" date="2017-09" db="EMBL/GenBank/DDBJ databases">
        <title>FDA dAtabase for Regulatory Grade micrObial Sequences (FDA-ARGOS): Supporting development and validation of Infectious Disease Dx tests.</title>
        <authorList>
            <person name="Kerrigan L."/>
            <person name="Long C."/>
            <person name="Tallon L.J."/>
            <person name="Sadzewicz L."/>
            <person name="Ott S."/>
            <person name="Zhao X."/>
            <person name="Nagaraj S."/>
            <person name="Vavikolanu K."/>
            <person name="Aluvathingal J."/>
            <person name="Nadendla S."/>
            <person name="Sichtig H."/>
        </authorList>
    </citation>
    <scope>NUCLEOTIDE SEQUENCE [LARGE SCALE GENOMIC DNA]</scope>
    <source>
        <strain evidence="10 11">FDAARGOS_423</strain>
    </source>
</reference>
<keyword evidence="4 6" id="KW-0238">DNA-binding</keyword>
<evidence type="ECO:0000256" key="3">
    <source>
        <dbReference type="ARBA" id="ARBA00022908"/>
    </source>
</evidence>
<evidence type="ECO:0000313" key="10">
    <source>
        <dbReference type="EMBL" id="PHH02060.1"/>
    </source>
</evidence>
<feature type="domain" description="Tyr recombinase" evidence="7">
    <location>
        <begin position="176"/>
        <end position="382"/>
    </location>
</feature>
<dbReference type="InterPro" id="IPR011010">
    <property type="entry name" value="DNA_brk_join_enz"/>
</dbReference>
<dbReference type="Proteomes" id="UP000223854">
    <property type="component" value="Unassembled WGS sequence"/>
</dbReference>
<name>A0ABX4KAR7_CLOSG</name>
<evidence type="ECO:0000259" key="7">
    <source>
        <dbReference type="PROSITE" id="PS51898"/>
    </source>
</evidence>
<accession>A0ABX4KAR7</accession>
<dbReference type="Gene3D" id="1.10.443.10">
    <property type="entry name" value="Intergrase catalytic core"/>
    <property type="match status" value="1"/>
</dbReference>
<dbReference type="RefSeq" id="WP_058012490.1">
    <property type="nucleotide sequence ID" value="NZ_CBCRVC010000006.1"/>
</dbReference>
<proteinExistence type="inferred from homology"/>
<comment type="similarity">
    <text evidence="2">Belongs to the 'phage' integrase family.</text>
</comment>
<dbReference type="Gene3D" id="1.10.150.130">
    <property type="match status" value="1"/>
</dbReference>
<evidence type="ECO:0000313" key="11">
    <source>
        <dbReference type="Proteomes" id="UP000223854"/>
    </source>
</evidence>
<dbReference type="Pfam" id="PF00589">
    <property type="entry name" value="Phage_integrase"/>
    <property type="match status" value="1"/>
</dbReference>
<dbReference type="CDD" id="cd01189">
    <property type="entry name" value="INT_ICEBs1_C_like"/>
    <property type="match status" value="1"/>
</dbReference>
<comment type="function">
    <text evidence="1">Site-specific tyrosine recombinase, which acts by catalyzing the cutting and rejoining of the recombining DNA molecules.</text>
</comment>
<keyword evidence="3" id="KW-0229">DNA integration</keyword>
<evidence type="ECO:0000259" key="8">
    <source>
        <dbReference type="PROSITE" id="PS51900"/>
    </source>
</evidence>
<comment type="caution">
    <text evidence="10">The sequence shown here is derived from an EMBL/GenBank/DDBJ whole genome shotgun (WGS) entry which is preliminary data.</text>
</comment>
<dbReference type="SUPFAM" id="SSF56349">
    <property type="entry name" value="DNA breaking-rejoining enzymes"/>
    <property type="match status" value="1"/>
</dbReference>
<evidence type="ECO:0000313" key="9">
    <source>
        <dbReference type="EMBL" id="PHG98859.1"/>
    </source>
</evidence>
<feature type="domain" description="Core-binding (CB)" evidence="8">
    <location>
        <begin position="64"/>
        <end position="150"/>
    </location>
</feature>
<gene>
    <name evidence="10" type="ORF">CRX47_00440</name>
    <name evidence="9" type="ORF">CRX47_03010</name>
</gene>
<dbReference type="PANTHER" id="PTHR30349:SF64">
    <property type="entry name" value="PROPHAGE INTEGRASE INTD-RELATED"/>
    <property type="match status" value="1"/>
</dbReference>
<dbReference type="PROSITE" id="PS51898">
    <property type="entry name" value="TYR_RECOMBINASE"/>
    <property type="match status" value="1"/>
</dbReference>
<dbReference type="Pfam" id="PF14659">
    <property type="entry name" value="Phage_int_SAM_3"/>
    <property type="match status" value="1"/>
</dbReference>
<organism evidence="10 11">
    <name type="scientific">Clostridium sporogenes</name>
    <dbReference type="NCBI Taxonomy" id="1509"/>
    <lineage>
        <taxon>Bacteria</taxon>
        <taxon>Bacillati</taxon>
        <taxon>Bacillota</taxon>
        <taxon>Clostridia</taxon>
        <taxon>Eubacteriales</taxon>
        <taxon>Clostridiaceae</taxon>
        <taxon>Clostridium</taxon>
    </lineage>
</organism>
<evidence type="ECO:0000256" key="4">
    <source>
        <dbReference type="ARBA" id="ARBA00023125"/>
    </source>
</evidence>
<keyword evidence="5" id="KW-0233">DNA recombination</keyword>
<evidence type="ECO:0000256" key="5">
    <source>
        <dbReference type="ARBA" id="ARBA00023172"/>
    </source>
</evidence>
<dbReference type="InterPro" id="IPR044068">
    <property type="entry name" value="CB"/>
</dbReference>
<keyword evidence="11" id="KW-1185">Reference proteome</keyword>
<dbReference type="EMBL" id="PDLH01000005">
    <property type="protein sequence ID" value="PHH02060.1"/>
    <property type="molecule type" value="Genomic_DNA"/>
</dbReference>
<dbReference type="InterPro" id="IPR002104">
    <property type="entry name" value="Integrase_catalytic"/>
</dbReference>
<dbReference type="EMBL" id="PDLH01000007">
    <property type="protein sequence ID" value="PHG98859.1"/>
    <property type="molecule type" value="Genomic_DNA"/>
</dbReference>
<dbReference type="InterPro" id="IPR050090">
    <property type="entry name" value="Tyrosine_recombinase_XerCD"/>
</dbReference>
<dbReference type="InterPro" id="IPR004107">
    <property type="entry name" value="Integrase_SAM-like_N"/>
</dbReference>
<protein>
    <submittedName>
        <fullName evidence="10">Site-specific integrase</fullName>
    </submittedName>
</protein>
<sequence length="389" mass="44931">MGRKINCVKNGKEYYRVTVSIGRDCNGKLIRKEFYGTSKKDAENKRDEYLDNIKKGLNIDYKNIVLGELMHSWLFEIIRISSKIKPSTFQRYEGIYRNYIKSSDIYGVKISDLKAMHLQRYYNSLYDKGKTSNVIKNLNKLLKSFLNYAVGEGYILKNPCSSKRIVIPGESEIHERKIEIFSDEEINTLKIALKDHRLKFLILLALGTGLRQGELLGLKWVDIDIDNKQLKVERSIKQVSIISSDGTRKYKTIVQSPKTKNSIRTVPIPSSLIVDLKEHGKLQKQEKLKCGNFYNDTDYVFTTETGKTMNARNVTKSYERLLKKAKIPYKKFHSLRHTYATKLFEVNVPLKTVQMLLGHSDVSITANIYTHVMPKEKIKAVEKLNNLFA</sequence>
<evidence type="ECO:0000256" key="2">
    <source>
        <dbReference type="ARBA" id="ARBA00008857"/>
    </source>
</evidence>
<dbReference type="InterPro" id="IPR010998">
    <property type="entry name" value="Integrase_recombinase_N"/>
</dbReference>
<dbReference type="PROSITE" id="PS51900">
    <property type="entry name" value="CB"/>
    <property type="match status" value="1"/>
</dbReference>
<dbReference type="InterPro" id="IPR013762">
    <property type="entry name" value="Integrase-like_cat_sf"/>
</dbReference>